<dbReference type="Proteomes" id="UP001224775">
    <property type="component" value="Unassembled WGS sequence"/>
</dbReference>
<evidence type="ECO:0000313" key="1">
    <source>
        <dbReference type="EMBL" id="KAK1733738.1"/>
    </source>
</evidence>
<keyword evidence="2" id="KW-1185">Reference proteome</keyword>
<name>A0AAD9D5J7_9STRA</name>
<sequence>MVFKFLSKIVLPNLEKDLSRTVGREVSKMELNLAPQVYGYRPKITSAAGGAFGSTVAPMMQLQFQKVDIPFKANQGLFHEV</sequence>
<organism evidence="1 2">
    <name type="scientific">Skeletonema marinoi</name>
    <dbReference type="NCBI Taxonomy" id="267567"/>
    <lineage>
        <taxon>Eukaryota</taxon>
        <taxon>Sar</taxon>
        <taxon>Stramenopiles</taxon>
        <taxon>Ochrophyta</taxon>
        <taxon>Bacillariophyta</taxon>
        <taxon>Coscinodiscophyceae</taxon>
        <taxon>Thalassiosirophycidae</taxon>
        <taxon>Thalassiosirales</taxon>
        <taxon>Skeletonemataceae</taxon>
        <taxon>Skeletonema</taxon>
        <taxon>Skeletonema marinoi-dohrnii complex</taxon>
    </lineage>
</organism>
<gene>
    <name evidence="1" type="ORF">QTG54_015593</name>
</gene>
<proteinExistence type="predicted"/>
<reference evidence="1" key="1">
    <citation type="submission" date="2023-06" db="EMBL/GenBank/DDBJ databases">
        <title>Survivors Of The Sea: Transcriptome response of Skeletonema marinoi to long-term dormancy.</title>
        <authorList>
            <person name="Pinder M.I.M."/>
            <person name="Kourtchenko O."/>
            <person name="Robertson E.K."/>
            <person name="Larsson T."/>
            <person name="Maumus F."/>
            <person name="Osuna-Cruz C.M."/>
            <person name="Vancaester E."/>
            <person name="Stenow R."/>
            <person name="Vandepoele K."/>
            <person name="Ploug H."/>
            <person name="Bruchert V."/>
            <person name="Godhe A."/>
            <person name="Topel M."/>
        </authorList>
    </citation>
    <scope>NUCLEOTIDE SEQUENCE</scope>
    <source>
        <strain evidence="1">R05AC</strain>
    </source>
</reference>
<dbReference type="AlphaFoldDB" id="A0AAD9D5J7"/>
<accession>A0AAD9D5J7</accession>
<dbReference type="EMBL" id="JATAAI010000045">
    <property type="protein sequence ID" value="KAK1733738.1"/>
    <property type="molecule type" value="Genomic_DNA"/>
</dbReference>
<evidence type="ECO:0000313" key="2">
    <source>
        <dbReference type="Proteomes" id="UP001224775"/>
    </source>
</evidence>
<protein>
    <submittedName>
        <fullName evidence="1">Uncharacterized protein</fullName>
    </submittedName>
</protein>
<comment type="caution">
    <text evidence="1">The sequence shown here is derived from an EMBL/GenBank/DDBJ whole genome shotgun (WGS) entry which is preliminary data.</text>
</comment>